<evidence type="ECO:0000313" key="1">
    <source>
        <dbReference type="EMBL" id="SCL92844.1"/>
    </source>
</evidence>
<evidence type="ECO:0000313" key="2">
    <source>
        <dbReference type="EMBL" id="SCM09862.1"/>
    </source>
</evidence>
<name>A0A1C6WTN1_PLACE</name>
<organism evidence="1">
    <name type="scientific">Plasmodium chabaudi adami</name>
    <dbReference type="NCBI Taxonomy" id="5826"/>
    <lineage>
        <taxon>Eukaryota</taxon>
        <taxon>Sar</taxon>
        <taxon>Alveolata</taxon>
        <taxon>Apicomplexa</taxon>
        <taxon>Aconoidasida</taxon>
        <taxon>Haemosporida</taxon>
        <taxon>Plasmodiidae</taxon>
        <taxon>Plasmodium</taxon>
        <taxon>Plasmodium (Vinckeia)</taxon>
    </lineage>
</organism>
<evidence type="ECO:0000313" key="3">
    <source>
        <dbReference type="Proteomes" id="UP000195879"/>
    </source>
</evidence>
<reference evidence="1 3" key="1">
    <citation type="submission" date="2016-08" db="EMBL/GenBank/DDBJ databases">
        <authorList>
            <consortium name="Pathogen Informatics"/>
        </authorList>
    </citation>
    <scope>NUCLEOTIDE SEQUENCE</scope>
    <source>
        <strain evidence="2 3">DK</strain>
        <strain evidence="1">DS</strain>
    </source>
</reference>
<protein>
    <submittedName>
        <fullName evidence="1">Uncharacterized protein</fullName>
    </submittedName>
</protein>
<proteinExistence type="predicted"/>
<gene>
    <name evidence="2" type="ORF">PCHDK_000144600</name>
    <name evidence="1" type="ORF">PCHDS_000550800</name>
</gene>
<accession>A0A1C6WTN1</accession>
<dbReference type="Proteomes" id="UP000195879">
    <property type="component" value="Chromosome 7"/>
</dbReference>
<dbReference type="EMBL" id="FMIN01000446">
    <property type="protein sequence ID" value="SCL92844.1"/>
    <property type="molecule type" value="Genomic_DNA"/>
</dbReference>
<dbReference type="Proteomes" id="UP000507536">
    <property type="component" value="Unassembled WGS sequence"/>
</dbReference>
<sequence length="72" mass="8158">MLCDLFHINGYALLGSADLDIISRLITQGCYIYLISNQRPKILSSYKKLNCNIPRTQTQNKDSVNETITHDA</sequence>
<dbReference type="AlphaFoldDB" id="A0A1C6WTN1"/>
<dbReference type="EMBL" id="LT608201">
    <property type="protein sequence ID" value="SCM09862.1"/>
    <property type="molecule type" value="Genomic_DNA"/>
</dbReference>